<sequence length="126" mass="13942">MEKTVSSEFIRRWWRALLENAADLVDDADALRERGSYARAPSLTILAREEIAKASWVYGASEDAWTDTKPTVTLTGDLADARKLRMHGPKIAESLLMSIGAHGSGTSRSLSMSTACRSTRRQSSRR</sequence>
<gene>
    <name evidence="2" type="ORF">I598_0345</name>
</gene>
<dbReference type="RefSeq" id="WP_068200729.1">
    <property type="nucleotide sequence ID" value="NZ_CP014209.1"/>
</dbReference>
<evidence type="ECO:0000256" key="1">
    <source>
        <dbReference type="SAM" id="MobiDB-lite"/>
    </source>
</evidence>
<dbReference type="PATRIC" id="fig|1300344.3.peg.345"/>
<dbReference type="Proteomes" id="UP000076794">
    <property type="component" value="Chromosome"/>
</dbReference>
<dbReference type="InterPro" id="IPR030987">
    <property type="entry name" value="AbiV"/>
</dbReference>
<feature type="compositionally biased region" description="Polar residues" evidence="1">
    <location>
        <begin position="104"/>
        <end position="117"/>
    </location>
</feature>
<dbReference type="STRING" id="1300344.I598_0345"/>
<dbReference type="EMBL" id="CP014209">
    <property type="protein sequence ID" value="ANC29933.1"/>
    <property type="molecule type" value="Genomic_DNA"/>
</dbReference>
<organism evidence="2 3">
    <name type="scientific">Isoptericola dokdonensis DS-3</name>
    <dbReference type="NCBI Taxonomy" id="1300344"/>
    <lineage>
        <taxon>Bacteria</taxon>
        <taxon>Bacillati</taxon>
        <taxon>Actinomycetota</taxon>
        <taxon>Actinomycetes</taxon>
        <taxon>Micrococcales</taxon>
        <taxon>Promicromonosporaceae</taxon>
        <taxon>Isoptericola</taxon>
    </lineage>
</organism>
<protein>
    <submittedName>
        <fullName evidence="2">Uncharacterized protein</fullName>
    </submittedName>
</protein>
<dbReference type="Pfam" id="PF18728">
    <property type="entry name" value="HEPN_AbiV"/>
    <property type="match status" value="1"/>
</dbReference>
<dbReference type="OrthoDB" id="4963586at2"/>
<dbReference type="KEGG" id="ido:I598_0345"/>
<keyword evidence="3" id="KW-1185">Reference proteome</keyword>
<feature type="region of interest" description="Disordered" evidence="1">
    <location>
        <begin position="103"/>
        <end position="126"/>
    </location>
</feature>
<dbReference type="NCBIfam" id="TIGR04498">
    <property type="entry name" value="AbiV_defense"/>
    <property type="match status" value="1"/>
</dbReference>
<name>A0A168EEC5_9MICO</name>
<evidence type="ECO:0000313" key="2">
    <source>
        <dbReference type="EMBL" id="ANC29933.1"/>
    </source>
</evidence>
<dbReference type="AlphaFoldDB" id="A0A168EEC5"/>
<reference evidence="2 3" key="1">
    <citation type="submission" date="2016-01" db="EMBL/GenBank/DDBJ databases">
        <title>Complete genome sequence of a soil Actinobacterium, Isoptericola dokdonensis DS-3.</title>
        <authorList>
            <person name="Kwon S.-K."/>
            <person name="Kim J.F."/>
        </authorList>
    </citation>
    <scope>NUCLEOTIDE SEQUENCE [LARGE SCALE GENOMIC DNA]</scope>
    <source>
        <strain evidence="2 3">DS-3</strain>
    </source>
</reference>
<proteinExistence type="predicted"/>
<accession>A0A168EEC5</accession>
<evidence type="ECO:0000313" key="3">
    <source>
        <dbReference type="Proteomes" id="UP000076794"/>
    </source>
</evidence>